<evidence type="ECO:0000256" key="1">
    <source>
        <dbReference type="SAM" id="Phobius"/>
    </source>
</evidence>
<keyword evidence="1" id="KW-0472">Membrane</keyword>
<feature type="transmembrane region" description="Helical" evidence="1">
    <location>
        <begin position="70"/>
        <end position="92"/>
    </location>
</feature>
<proteinExistence type="predicted"/>
<protein>
    <submittedName>
        <fullName evidence="3">G_PROTEIN_RECEP_F1_2 domain-containing protein</fullName>
    </submittedName>
</protein>
<name>A0A7I4YXV6_HAECO</name>
<evidence type="ECO:0000313" key="3">
    <source>
        <dbReference type="WBParaSite" id="HCON_00153080-00001"/>
    </source>
</evidence>
<organism evidence="2 3">
    <name type="scientific">Haemonchus contortus</name>
    <name type="common">Barber pole worm</name>
    <dbReference type="NCBI Taxonomy" id="6289"/>
    <lineage>
        <taxon>Eukaryota</taxon>
        <taxon>Metazoa</taxon>
        <taxon>Ecdysozoa</taxon>
        <taxon>Nematoda</taxon>
        <taxon>Chromadorea</taxon>
        <taxon>Rhabditida</taxon>
        <taxon>Rhabditina</taxon>
        <taxon>Rhabditomorpha</taxon>
        <taxon>Strongyloidea</taxon>
        <taxon>Trichostrongylidae</taxon>
        <taxon>Haemonchus</taxon>
    </lineage>
</organism>
<dbReference type="Gene3D" id="1.20.1070.10">
    <property type="entry name" value="Rhodopsin 7-helix transmembrane proteins"/>
    <property type="match status" value="1"/>
</dbReference>
<dbReference type="OrthoDB" id="5862136at2759"/>
<sequence length="152" mass="17332">MTRPYTYIYWTFNIALQIVCALIVALVDFIIIWKIYQLRGISGLAKRNAFTLTQRAVHRNHGRISNEIRLALNFLLLSVCFLAMTICFNIPLKNGILKELLTKLTCNLNSAKWAIYALGSPTIRSGVLRFLKCRRNDPTNATTSIMGRHTKT</sequence>
<feature type="transmembrane region" description="Helical" evidence="1">
    <location>
        <begin position="12"/>
        <end position="36"/>
    </location>
</feature>
<dbReference type="AlphaFoldDB" id="A0A7I4YXV6"/>
<evidence type="ECO:0000313" key="2">
    <source>
        <dbReference type="Proteomes" id="UP000025227"/>
    </source>
</evidence>
<reference evidence="3" key="1">
    <citation type="submission" date="2020-12" db="UniProtKB">
        <authorList>
            <consortium name="WormBaseParasite"/>
        </authorList>
    </citation>
    <scope>IDENTIFICATION</scope>
    <source>
        <strain evidence="3">MHco3</strain>
    </source>
</reference>
<keyword evidence="1" id="KW-0812">Transmembrane</keyword>
<dbReference type="Proteomes" id="UP000025227">
    <property type="component" value="Unplaced"/>
</dbReference>
<keyword evidence="1" id="KW-1133">Transmembrane helix</keyword>
<dbReference type="WBParaSite" id="HCON_00153080-00001">
    <property type="protein sequence ID" value="HCON_00153080-00001"/>
    <property type="gene ID" value="HCON_00153080"/>
</dbReference>
<keyword evidence="2" id="KW-1185">Reference proteome</keyword>
<accession>A0A7I4YXV6</accession>